<proteinExistence type="predicted"/>
<dbReference type="OrthoDB" id="1934719at2759"/>
<evidence type="ECO:0000313" key="2">
    <source>
        <dbReference type="Proteomes" id="UP000631114"/>
    </source>
</evidence>
<keyword evidence="2" id="KW-1185">Reference proteome</keyword>
<dbReference type="EMBL" id="JADFTS010000006">
    <property type="protein sequence ID" value="KAF9600366.1"/>
    <property type="molecule type" value="Genomic_DNA"/>
</dbReference>
<sequence>MLLLRTRQLKAQIVEYNDEVELLKQQEDIKSFIFSAYETKYQHHEVHSNSELMSLIPQLVRDEENIVLTAVPTHQEVEDAVFNMEANNSPGPDGFQPGLISNEQLAFIQGRTGLTGWLSSHKSFSDWPGIKWALSELKPHLGWVVGQGKDIDLWKESWAGKAVYWAGKAVYDCLP</sequence>
<name>A0A835HK04_9MAGN</name>
<comment type="caution">
    <text evidence="1">The sequence shown here is derived from an EMBL/GenBank/DDBJ whole genome shotgun (WGS) entry which is preliminary data.</text>
</comment>
<protein>
    <submittedName>
        <fullName evidence="1">Uncharacterized protein</fullName>
    </submittedName>
</protein>
<gene>
    <name evidence="1" type="ORF">IFM89_008601</name>
</gene>
<dbReference type="Proteomes" id="UP000631114">
    <property type="component" value="Unassembled WGS sequence"/>
</dbReference>
<organism evidence="1 2">
    <name type="scientific">Coptis chinensis</name>
    <dbReference type="NCBI Taxonomy" id="261450"/>
    <lineage>
        <taxon>Eukaryota</taxon>
        <taxon>Viridiplantae</taxon>
        <taxon>Streptophyta</taxon>
        <taxon>Embryophyta</taxon>
        <taxon>Tracheophyta</taxon>
        <taxon>Spermatophyta</taxon>
        <taxon>Magnoliopsida</taxon>
        <taxon>Ranunculales</taxon>
        <taxon>Ranunculaceae</taxon>
        <taxon>Coptidoideae</taxon>
        <taxon>Coptis</taxon>
    </lineage>
</organism>
<dbReference type="AlphaFoldDB" id="A0A835HK04"/>
<evidence type="ECO:0000313" key="1">
    <source>
        <dbReference type="EMBL" id="KAF9600366.1"/>
    </source>
</evidence>
<reference evidence="1 2" key="1">
    <citation type="submission" date="2020-10" db="EMBL/GenBank/DDBJ databases">
        <title>The Coptis chinensis genome and diversification of protoberbering-type alkaloids.</title>
        <authorList>
            <person name="Wang B."/>
            <person name="Shu S."/>
            <person name="Song C."/>
            <person name="Liu Y."/>
        </authorList>
    </citation>
    <scope>NUCLEOTIDE SEQUENCE [LARGE SCALE GENOMIC DNA]</scope>
    <source>
        <strain evidence="1">HL-2020</strain>
        <tissue evidence="1">Leaf</tissue>
    </source>
</reference>
<accession>A0A835HK04</accession>